<comment type="pathway">
    <text evidence="2 9">Cofactor biosynthesis; adenosylcobalamin biosynthesis.</text>
</comment>
<dbReference type="GO" id="GO:0015420">
    <property type="term" value="F:ABC-type vitamin B12 transporter activity"/>
    <property type="evidence" value="ECO:0007669"/>
    <property type="project" value="UniProtKB-UniRule"/>
</dbReference>
<dbReference type="NCBIfam" id="TIGR00380">
    <property type="entry name" value="cobal_cbiB"/>
    <property type="match status" value="1"/>
</dbReference>
<evidence type="ECO:0000256" key="3">
    <source>
        <dbReference type="ARBA" id="ARBA00006263"/>
    </source>
</evidence>
<evidence type="ECO:0000256" key="8">
    <source>
        <dbReference type="ARBA" id="ARBA00023136"/>
    </source>
</evidence>
<evidence type="ECO:0000313" key="11">
    <source>
        <dbReference type="Proteomes" id="UP000599523"/>
    </source>
</evidence>
<evidence type="ECO:0000256" key="7">
    <source>
        <dbReference type="ARBA" id="ARBA00022989"/>
    </source>
</evidence>
<feature type="transmembrane region" description="Helical" evidence="9">
    <location>
        <begin position="53"/>
        <end position="70"/>
    </location>
</feature>
<sequence length="305" mass="32655">MLSLLLKLVLAMAADRLLGEARRWHPLVGFGKLASAIEKRVRAQFGEGRTSGLVAWGAAILPLVILAWVVRDSVPGAHWIIDIGLLYLALGGRSLVEHAEAIAVPLAREDLPAARASLALVVSRDTQTLSSEAIARAGVETVLENGHDAVFGALFWFCLLGGPGALLFRLANTLDAMWGYRNQRYLRFGWFAARSDDVLGWIPARLTALSYALLGRTRDAFVCWREQAPAWSSPNAGPVMAAGAGALGVCLGGAASYQGRTETRPTLGTGKPPDADCITRATRLVRNSAWLWLAVIATGTLIHAL</sequence>
<comment type="caution">
    <text evidence="9">Lacks conserved residue(s) required for the propagation of feature annotation.</text>
</comment>
<evidence type="ECO:0000313" key="10">
    <source>
        <dbReference type="EMBL" id="NMG04728.1"/>
    </source>
</evidence>
<evidence type="ECO:0000256" key="2">
    <source>
        <dbReference type="ARBA" id="ARBA00004953"/>
    </source>
</evidence>
<dbReference type="RefSeq" id="WP_168989370.1">
    <property type="nucleotide sequence ID" value="NZ_CAWPHM010000054.1"/>
</dbReference>
<reference evidence="10" key="1">
    <citation type="submission" date="2019-12" db="EMBL/GenBank/DDBJ databases">
        <title>Comparative genomics gives insights into the taxonomy of the Azoarcus-Aromatoleum group and reveals separate origins of nif in the plant-associated Azoarcus and non-plant-associated Aromatoleum sub-groups.</title>
        <authorList>
            <person name="Lafos M."/>
            <person name="Maluk M."/>
            <person name="Batista M."/>
            <person name="Junghare M."/>
            <person name="Carmona M."/>
            <person name="Faoro H."/>
            <person name="Cruz L.M."/>
            <person name="Battistoni F."/>
            <person name="De Souza E."/>
            <person name="Pedrosa F."/>
            <person name="Chen W.-M."/>
            <person name="Poole P.S."/>
            <person name="Dixon R.A."/>
            <person name="James E.K."/>
        </authorList>
    </citation>
    <scope>NUCLEOTIDE SEQUENCE</scope>
    <source>
        <strain evidence="10">NSC3</strain>
    </source>
</reference>
<keyword evidence="4 9" id="KW-1003">Cell membrane</keyword>
<comment type="function">
    <text evidence="9">Converts cobyric acid to cobinamide by the addition of aminopropanol on the F carboxylic group.</text>
</comment>
<dbReference type="Proteomes" id="UP000599523">
    <property type="component" value="Unassembled WGS sequence"/>
</dbReference>
<dbReference type="PANTHER" id="PTHR34308">
    <property type="entry name" value="COBALAMIN BIOSYNTHESIS PROTEIN CBIB"/>
    <property type="match status" value="1"/>
</dbReference>
<keyword evidence="5 9" id="KW-0169">Cobalamin biosynthesis</keyword>
<dbReference type="EMBL" id="WTVM01000149">
    <property type="protein sequence ID" value="NMG04728.1"/>
    <property type="molecule type" value="Genomic_DNA"/>
</dbReference>
<keyword evidence="6 9" id="KW-0812">Transmembrane</keyword>
<keyword evidence="8 9" id="KW-0472">Membrane</keyword>
<evidence type="ECO:0000256" key="6">
    <source>
        <dbReference type="ARBA" id="ARBA00022692"/>
    </source>
</evidence>
<name>A0A972FFP5_9RHOO</name>
<evidence type="ECO:0000256" key="1">
    <source>
        <dbReference type="ARBA" id="ARBA00004651"/>
    </source>
</evidence>
<comment type="similarity">
    <text evidence="3 9">Belongs to the CobD/CbiB family.</text>
</comment>
<keyword evidence="11" id="KW-1185">Reference proteome</keyword>
<accession>A0A972FFP5</accession>
<comment type="subcellular location">
    <subcellularLocation>
        <location evidence="1 9">Cell membrane</location>
        <topology evidence="1 9">Multi-pass membrane protein</topology>
    </subcellularLocation>
</comment>
<dbReference type="Pfam" id="PF03186">
    <property type="entry name" value="CobD_Cbib"/>
    <property type="match status" value="1"/>
</dbReference>
<comment type="caution">
    <text evidence="10">The sequence shown here is derived from an EMBL/GenBank/DDBJ whole genome shotgun (WGS) entry which is preliminary data.</text>
</comment>
<dbReference type="GO" id="GO:0005886">
    <property type="term" value="C:plasma membrane"/>
    <property type="evidence" value="ECO:0007669"/>
    <property type="project" value="UniProtKB-SubCell"/>
</dbReference>
<evidence type="ECO:0000256" key="4">
    <source>
        <dbReference type="ARBA" id="ARBA00022475"/>
    </source>
</evidence>
<dbReference type="InterPro" id="IPR004485">
    <property type="entry name" value="Cobalamin_biosynth_CobD/CbiB"/>
</dbReference>
<dbReference type="PANTHER" id="PTHR34308:SF1">
    <property type="entry name" value="COBALAMIN BIOSYNTHESIS PROTEIN CBIB"/>
    <property type="match status" value="1"/>
</dbReference>
<evidence type="ECO:0000256" key="5">
    <source>
        <dbReference type="ARBA" id="ARBA00022573"/>
    </source>
</evidence>
<dbReference type="HAMAP" id="MF_00024">
    <property type="entry name" value="CobD_CbiB"/>
    <property type="match status" value="1"/>
</dbReference>
<protein>
    <recommendedName>
        <fullName evidence="9">Cobalamin biosynthesis protein CobD</fullName>
    </recommendedName>
</protein>
<organism evidence="10 11">
    <name type="scientific">Azoarcus taiwanensis</name>
    <dbReference type="NCBI Taxonomy" id="666964"/>
    <lineage>
        <taxon>Bacteria</taxon>
        <taxon>Pseudomonadati</taxon>
        <taxon>Pseudomonadota</taxon>
        <taxon>Betaproteobacteria</taxon>
        <taxon>Rhodocyclales</taxon>
        <taxon>Zoogloeaceae</taxon>
        <taxon>Azoarcus</taxon>
    </lineage>
</organism>
<gene>
    <name evidence="9" type="primary">cobD</name>
    <name evidence="10" type="ORF">GPA21_17375</name>
</gene>
<dbReference type="AlphaFoldDB" id="A0A972FFP5"/>
<dbReference type="GO" id="GO:0009236">
    <property type="term" value="P:cobalamin biosynthetic process"/>
    <property type="evidence" value="ECO:0007669"/>
    <property type="project" value="UniProtKB-UniRule"/>
</dbReference>
<proteinExistence type="inferred from homology"/>
<dbReference type="GO" id="GO:0048472">
    <property type="term" value="F:threonine-phosphate decarboxylase activity"/>
    <property type="evidence" value="ECO:0007669"/>
    <property type="project" value="InterPro"/>
</dbReference>
<keyword evidence="7 9" id="KW-1133">Transmembrane helix</keyword>
<feature type="transmembrane region" description="Helical" evidence="9">
    <location>
        <begin position="149"/>
        <end position="171"/>
    </location>
</feature>
<evidence type="ECO:0000256" key="9">
    <source>
        <dbReference type="HAMAP-Rule" id="MF_00024"/>
    </source>
</evidence>